<gene>
    <name evidence="1" type="ORF">L2E82_40195</name>
</gene>
<name>A0ACB9ALA4_CICIN</name>
<accession>A0ACB9ALA4</accession>
<sequence>MINAEAKPISIFVHGGVLTSISPNSVYKCRDTGNYTTMSDYSRNLKVALNAVGMAKKVSGGFYNSSYGGNEAAYALALCSGVALKWGGDCTECVRKLSISVTIKCLDEKEAVIWGSNCMVRYSDRKIFGVLADWGWNLLPGRDVAADRAGFDKALNQLATTRKQAI</sequence>
<organism evidence="1 2">
    <name type="scientific">Cichorium intybus</name>
    <name type="common">Chicory</name>
    <dbReference type="NCBI Taxonomy" id="13427"/>
    <lineage>
        <taxon>Eukaryota</taxon>
        <taxon>Viridiplantae</taxon>
        <taxon>Streptophyta</taxon>
        <taxon>Embryophyta</taxon>
        <taxon>Tracheophyta</taxon>
        <taxon>Spermatophyta</taxon>
        <taxon>Magnoliopsida</taxon>
        <taxon>eudicotyledons</taxon>
        <taxon>Gunneridae</taxon>
        <taxon>Pentapetalae</taxon>
        <taxon>asterids</taxon>
        <taxon>campanulids</taxon>
        <taxon>Asterales</taxon>
        <taxon>Asteraceae</taxon>
        <taxon>Cichorioideae</taxon>
        <taxon>Cichorieae</taxon>
        <taxon>Cichoriinae</taxon>
        <taxon>Cichorium</taxon>
    </lineage>
</organism>
<evidence type="ECO:0000313" key="1">
    <source>
        <dbReference type="EMBL" id="KAI3710415.1"/>
    </source>
</evidence>
<proteinExistence type="predicted"/>
<dbReference type="EMBL" id="CM042015">
    <property type="protein sequence ID" value="KAI3710415.1"/>
    <property type="molecule type" value="Genomic_DNA"/>
</dbReference>
<protein>
    <submittedName>
        <fullName evidence="1">Uncharacterized protein</fullName>
    </submittedName>
</protein>
<reference evidence="2" key="1">
    <citation type="journal article" date="2022" name="Mol. Ecol. Resour.">
        <title>The genomes of chicory, endive, great burdock and yacon provide insights into Asteraceae palaeo-polyploidization history and plant inulin production.</title>
        <authorList>
            <person name="Fan W."/>
            <person name="Wang S."/>
            <person name="Wang H."/>
            <person name="Wang A."/>
            <person name="Jiang F."/>
            <person name="Liu H."/>
            <person name="Zhao H."/>
            <person name="Xu D."/>
            <person name="Zhang Y."/>
        </authorList>
    </citation>
    <scope>NUCLEOTIDE SEQUENCE [LARGE SCALE GENOMIC DNA]</scope>
    <source>
        <strain evidence="2">cv. Punajuju</strain>
    </source>
</reference>
<reference evidence="1 2" key="2">
    <citation type="journal article" date="2022" name="Mol. Ecol. Resour.">
        <title>The genomes of chicory, endive, great burdock and yacon provide insights into Asteraceae paleo-polyploidization history and plant inulin production.</title>
        <authorList>
            <person name="Fan W."/>
            <person name="Wang S."/>
            <person name="Wang H."/>
            <person name="Wang A."/>
            <person name="Jiang F."/>
            <person name="Liu H."/>
            <person name="Zhao H."/>
            <person name="Xu D."/>
            <person name="Zhang Y."/>
        </authorList>
    </citation>
    <scope>NUCLEOTIDE SEQUENCE [LARGE SCALE GENOMIC DNA]</scope>
    <source>
        <strain evidence="2">cv. Punajuju</strain>
        <tissue evidence="1">Leaves</tissue>
    </source>
</reference>
<comment type="caution">
    <text evidence="1">The sequence shown here is derived from an EMBL/GenBank/DDBJ whole genome shotgun (WGS) entry which is preliminary data.</text>
</comment>
<evidence type="ECO:0000313" key="2">
    <source>
        <dbReference type="Proteomes" id="UP001055811"/>
    </source>
</evidence>
<keyword evidence="2" id="KW-1185">Reference proteome</keyword>
<dbReference type="Proteomes" id="UP001055811">
    <property type="component" value="Linkage Group LG07"/>
</dbReference>